<reference evidence="1" key="1">
    <citation type="submission" date="2021-05" db="EMBL/GenBank/DDBJ databases">
        <authorList>
            <person name="Pan Q."/>
            <person name="Jouanno E."/>
            <person name="Zahm M."/>
            <person name="Klopp C."/>
            <person name="Cabau C."/>
            <person name="Louis A."/>
            <person name="Berthelot C."/>
            <person name="Parey E."/>
            <person name="Roest Crollius H."/>
            <person name="Montfort J."/>
            <person name="Robinson-Rechavi M."/>
            <person name="Bouchez O."/>
            <person name="Lampietro C."/>
            <person name="Lopez Roques C."/>
            <person name="Donnadieu C."/>
            <person name="Postlethwait J."/>
            <person name="Bobe J."/>
            <person name="Dillon D."/>
            <person name="Chandos A."/>
            <person name="von Hippel F."/>
            <person name="Guiguen Y."/>
        </authorList>
    </citation>
    <scope>NUCLEOTIDE SEQUENCE</scope>
    <source>
        <strain evidence="1">YG-Jan2019</strain>
    </source>
</reference>
<accession>A0ACC2GAN2</accession>
<keyword evidence="2" id="KW-1185">Reference proteome</keyword>
<comment type="caution">
    <text evidence="1">The sequence shown here is derived from an EMBL/GenBank/DDBJ whole genome shotgun (WGS) entry which is preliminary data.</text>
</comment>
<evidence type="ECO:0000313" key="2">
    <source>
        <dbReference type="Proteomes" id="UP001157502"/>
    </source>
</evidence>
<evidence type="ECO:0000313" key="1">
    <source>
        <dbReference type="EMBL" id="KAJ8000734.1"/>
    </source>
</evidence>
<dbReference type="EMBL" id="CM055742">
    <property type="protein sequence ID" value="KAJ8000734.1"/>
    <property type="molecule type" value="Genomic_DNA"/>
</dbReference>
<protein>
    <submittedName>
        <fullName evidence="1">Uncharacterized protein</fullName>
    </submittedName>
</protein>
<proteinExistence type="predicted"/>
<dbReference type="Proteomes" id="UP001157502">
    <property type="component" value="Chromosome 15"/>
</dbReference>
<sequence>MDFSILAGLLGQTDTEERAVGTTVRVVVWSHQEDCSLPLPFSCPSPSPAPLPALSLPLTLPKLLKSAAPCATLQADRNWRRRGLARDEPAGDRLGGSVATPGGDVSKHVARRAVPHPSRLTTPTCVSGLDMSGRGPPRRRGTDAQRDSAELSHAL</sequence>
<gene>
    <name evidence="1" type="ORF">DPEC_G00183420</name>
</gene>
<organism evidence="1 2">
    <name type="scientific">Dallia pectoralis</name>
    <name type="common">Alaska blackfish</name>
    <dbReference type="NCBI Taxonomy" id="75939"/>
    <lineage>
        <taxon>Eukaryota</taxon>
        <taxon>Metazoa</taxon>
        <taxon>Chordata</taxon>
        <taxon>Craniata</taxon>
        <taxon>Vertebrata</taxon>
        <taxon>Euteleostomi</taxon>
        <taxon>Actinopterygii</taxon>
        <taxon>Neopterygii</taxon>
        <taxon>Teleostei</taxon>
        <taxon>Protacanthopterygii</taxon>
        <taxon>Esociformes</taxon>
        <taxon>Umbridae</taxon>
        <taxon>Dallia</taxon>
    </lineage>
</organism>
<name>A0ACC2GAN2_DALPE</name>